<accession>A0ABW2LEP4</accession>
<proteinExistence type="predicted"/>
<organism evidence="1 2">
    <name type="scientific">Haloferula chungangensis</name>
    <dbReference type="NCBI Taxonomy" id="1048331"/>
    <lineage>
        <taxon>Bacteria</taxon>
        <taxon>Pseudomonadati</taxon>
        <taxon>Verrucomicrobiota</taxon>
        <taxon>Verrucomicrobiia</taxon>
        <taxon>Verrucomicrobiales</taxon>
        <taxon>Verrucomicrobiaceae</taxon>
        <taxon>Haloferula</taxon>
    </lineage>
</organism>
<dbReference type="Proteomes" id="UP001596472">
    <property type="component" value="Unassembled WGS sequence"/>
</dbReference>
<protein>
    <submittedName>
        <fullName evidence="1">Addiction module protein</fullName>
    </submittedName>
</protein>
<evidence type="ECO:0000313" key="2">
    <source>
        <dbReference type="Proteomes" id="UP001596472"/>
    </source>
</evidence>
<keyword evidence="2" id="KW-1185">Reference proteome</keyword>
<dbReference type="RefSeq" id="WP_379716297.1">
    <property type="nucleotide sequence ID" value="NZ_JBHTBS010000017.1"/>
</dbReference>
<dbReference type="Pfam" id="PF09720">
    <property type="entry name" value="Unstab_antitox"/>
    <property type="match status" value="1"/>
</dbReference>
<gene>
    <name evidence="1" type="ORF">ACFQY0_19825</name>
</gene>
<name>A0ABW2LEP4_9BACT</name>
<reference evidence="2" key="1">
    <citation type="journal article" date="2019" name="Int. J. Syst. Evol. Microbiol.">
        <title>The Global Catalogue of Microorganisms (GCM) 10K type strain sequencing project: providing services to taxonomists for standard genome sequencing and annotation.</title>
        <authorList>
            <consortium name="The Broad Institute Genomics Platform"/>
            <consortium name="The Broad Institute Genome Sequencing Center for Infectious Disease"/>
            <person name="Wu L."/>
            <person name="Ma J."/>
        </authorList>
    </citation>
    <scope>NUCLEOTIDE SEQUENCE [LARGE SCALE GENOMIC DNA]</scope>
    <source>
        <strain evidence="2">CGMCC 4.1467</strain>
    </source>
</reference>
<evidence type="ECO:0000313" key="1">
    <source>
        <dbReference type="EMBL" id="MFC7339452.1"/>
    </source>
</evidence>
<sequence length="68" mass="8092">MNLAEVSKLSGREKLQLMDALWEDMRQKADEDEFREDHLELVRRRWAKIESGESKMLDWDAVKDSIGR</sequence>
<dbReference type="InterPro" id="IPR013406">
    <property type="entry name" value="CHP02574_addiction_mod"/>
</dbReference>
<comment type="caution">
    <text evidence="1">The sequence shown here is derived from an EMBL/GenBank/DDBJ whole genome shotgun (WGS) entry which is preliminary data.</text>
</comment>
<dbReference type="EMBL" id="JBHTBS010000017">
    <property type="protein sequence ID" value="MFC7339452.1"/>
    <property type="molecule type" value="Genomic_DNA"/>
</dbReference>